<dbReference type="Gene3D" id="3.20.20.80">
    <property type="entry name" value="Glycosidases"/>
    <property type="match status" value="1"/>
</dbReference>
<organism evidence="1 2">
    <name type="scientific">Pseudochelatococcus contaminans</name>
    <dbReference type="NCBI Taxonomy" id="1538103"/>
    <lineage>
        <taxon>Bacteria</taxon>
        <taxon>Pseudomonadati</taxon>
        <taxon>Pseudomonadota</taxon>
        <taxon>Alphaproteobacteria</taxon>
        <taxon>Hyphomicrobiales</taxon>
        <taxon>Chelatococcaceae</taxon>
        <taxon>Pseudochelatococcus</taxon>
    </lineage>
</organism>
<reference evidence="1 2" key="1">
    <citation type="submission" date="2020-08" db="EMBL/GenBank/DDBJ databases">
        <title>Genomic Encyclopedia of Type Strains, Phase IV (KMG-IV): sequencing the most valuable type-strain genomes for metagenomic binning, comparative biology and taxonomic classification.</title>
        <authorList>
            <person name="Goeker M."/>
        </authorList>
    </citation>
    <scope>NUCLEOTIDE SEQUENCE [LARGE SCALE GENOMIC DNA]</scope>
    <source>
        <strain evidence="1 2">DSM 28760</strain>
    </source>
</reference>
<comment type="caution">
    <text evidence="1">The sequence shown here is derived from an EMBL/GenBank/DDBJ whole genome shotgun (WGS) entry which is preliminary data.</text>
</comment>
<dbReference type="EMBL" id="JACICC010000001">
    <property type="protein sequence ID" value="MBB3807977.1"/>
    <property type="molecule type" value="Genomic_DNA"/>
</dbReference>
<gene>
    <name evidence="1" type="ORF">FHS81_000031</name>
</gene>
<dbReference type="Proteomes" id="UP000537592">
    <property type="component" value="Unassembled WGS sequence"/>
</dbReference>
<keyword evidence="2" id="KW-1185">Reference proteome</keyword>
<evidence type="ECO:0000313" key="1">
    <source>
        <dbReference type="EMBL" id="MBB3807977.1"/>
    </source>
</evidence>
<evidence type="ECO:0000313" key="2">
    <source>
        <dbReference type="Proteomes" id="UP000537592"/>
    </source>
</evidence>
<proteinExistence type="predicted"/>
<name>A0A7W5Z172_9HYPH</name>
<sequence>MGMIKGTVWQVDNATVGAQGNWHRLGADELIIQWMVVDELAFMPGTGLKPAPRMPDWDRIAKQPWAKSVILGMAGRFSEQEARAGAERLAELSALVASLPTPLNVTGWYFPVEVDPTWQDAPALVEQLEKLPRPLWISVYDSANVGADTLTQWLTGWLPEDVGILFQDGVGVHARDAATARQYADTLAAGLGAERLRVIVEAFRPDGKGGFRPASAEELAIQINAMQGHDIYLFDGPHYVHDRLVDKLLENQQTVGPQG</sequence>
<dbReference type="AlphaFoldDB" id="A0A7W5Z172"/>
<protein>
    <submittedName>
        <fullName evidence="1">Uncharacterized protein</fullName>
    </submittedName>
</protein>
<accession>A0A7W5Z172</accession>